<name>A0A9N9CNU4_9GLOM</name>
<dbReference type="GO" id="GO:0030163">
    <property type="term" value="P:protein catabolic process"/>
    <property type="evidence" value="ECO:0007669"/>
    <property type="project" value="InterPro"/>
</dbReference>
<dbReference type="AlphaFoldDB" id="A0A9N9CNU4"/>
<evidence type="ECO:0000313" key="3">
    <source>
        <dbReference type="EMBL" id="CAG8606586.1"/>
    </source>
</evidence>
<gene>
    <name evidence="3" type="ORF">PBRASI_LOCUS7936</name>
</gene>
<evidence type="ECO:0000256" key="1">
    <source>
        <dbReference type="SAM" id="Coils"/>
    </source>
</evidence>
<dbReference type="GO" id="GO:0004252">
    <property type="term" value="F:serine-type endopeptidase activity"/>
    <property type="evidence" value="ECO:0007669"/>
    <property type="project" value="InterPro"/>
</dbReference>
<dbReference type="Proteomes" id="UP000789739">
    <property type="component" value="Unassembled WGS sequence"/>
</dbReference>
<reference evidence="3" key="1">
    <citation type="submission" date="2021-06" db="EMBL/GenBank/DDBJ databases">
        <authorList>
            <person name="Kallberg Y."/>
            <person name="Tangrot J."/>
            <person name="Rosling A."/>
        </authorList>
    </citation>
    <scope>NUCLEOTIDE SEQUENCE</scope>
    <source>
        <strain evidence="3">BR232B</strain>
    </source>
</reference>
<keyword evidence="2" id="KW-0472">Membrane</keyword>
<dbReference type="InterPro" id="IPR027065">
    <property type="entry name" value="Lon_Prtase"/>
</dbReference>
<dbReference type="GO" id="GO:0004176">
    <property type="term" value="F:ATP-dependent peptidase activity"/>
    <property type="evidence" value="ECO:0007669"/>
    <property type="project" value="InterPro"/>
</dbReference>
<keyword evidence="1" id="KW-0175">Coiled coil</keyword>
<accession>A0A9N9CNU4</accession>
<keyword evidence="2" id="KW-0812">Transmembrane</keyword>
<comment type="caution">
    <text evidence="3">The sequence shown here is derived from an EMBL/GenBank/DDBJ whole genome shotgun (WGS) entry which is preliminary data.</text>
</comment>
<dbReference type="GO" id="GO:0005524">
    <property type="term" value="F:ATP binding"/>
    <property type="evidence" value="ECO:0007669"/>
    <property type="project" value="InterPro"/>
</dbReference>
<sequence>MGFDTFSSLLCLYGGSAVGLIGSLANKGRQGYFSQVINPEANTHFTGSEGFLFSAMTETVKKTSENIPEWVCNTEKEEKYNYLGEVKVGSSEMEIAEKNTKDTSWWGKFVVLLEKMELKIGTGFLPHSRFWVLPIIFVVFFLLIFLAVDVRRALAKAMAKTLKSYSLNTLAYSITVIHMARMVAEGISPFNGNLQMSLTATNSSAPGMGKTTFVQNLANAMGRDCEPISLAGFKESKEYSILGDDKKPKKVEDKEIQKHLIQLFKDYKEGKKFTDKYFQTEIDLSHITFFATVNYIDDLDMELKNEVNITELPDFTNEEKEKILKMKAKEINEKYSEKKGGIITEKVIKEILKQIKEVGVRQAERALRKIEEEYIYTKNKNKQFTVLENPQE</sequence>
<protein>
    <submittedName>
        <fullName evidence="3">6350_t:CDS:1</fullName>
    </submittedName>
</protein>
<dbReference type="SUPFAM" id="SSF52540">
    <property type="entry name" value="P-loop containing nucleoside triphosphate hydrolases"/>
    <property type="match status" value="1"/>
</dbReference>
<organism evidence="3 4">
    <name type="scientific">Paraglomus brasilianum</name>
    <dbReference type="NCBI Taxonomy" id="144538"/>
    <lineage>
        <taxon>Eukaryota</taxon>
        <taxon>Fungi</taxon>
        <taxon>Fungi incertae sedis</taxon>
        <taxon>Mucoromycota</taxon>
        <taxon>Glomeromycotina</taxon>
        <taxon>Glomeromycetes</taxon>
        <taxon>Paraglomerales</taxon>
        <taxon>Paraglomeraceae</taxon>
        <taxon>Paraglomus</taxon>
    </lineage>
</organism>
<evidence type="ECO:0000256" key="2">
    <source>
        <dbReference type="SAM" id="Phobius"/>
    </source>
</evidence>
<evidence type="ECO:0000313" key="4">
    <source>
        <dbReference type="Proteomes" id="UP000789739"/>
    </source>
</evidence>
<proteinExistence type="predicted"/>
<keyword evidence="4" id="KW-1185">Reference proteome</keyword>
<dbReference type="OrthoDB" id="2396946at2759"/>
<feature type="transmembrane region" description="Helical" evidence="2">
    <location>
        <begin position="130"/>
        <end position="148"/>
    </location>
</feature>
<keyword evidence="2" id="KW-1133">Transmembrane helix</keyword>
<dbReference type="InterPro" id="IPR027417">
    <property type="entry name" value="P-loop_NTPase"/>
</dbReference>
<dbReference type="EMBL" id="CAJVPI010001317">
    <property type="protein sequence ID" value="CAG8606586.1"/>
    <property type="molecule type" value="Genomic_DNA"/>
</dbReference>
<feature type="coiled-coil region" evidence="1">
    <location>
        <begin position="353"/>
        <end position="380"/>
    </location>
</feature>
<dbReference type="PANTHER" id="PTHR10046">
    <property type="entry name" value="ATP DEPENDENT LON PROTEASE FAMILY MEMBER"/>
    <property type="match status" value="1"/>
</dbReference>